<dbReference type="PANTHER" id="PTHR45772">
    <property type="entry name" value="CONSERVED COMPONENT OF ABC TRANSPORTER FOR NATURAL AMINO ACIDS-RELATED"/>
    <property type="match status" value="1"/>
</dbReference>
<keyword evidence="1" id="KW-0813">Transport</keyword>
<sequence>MNAVSTSPVPAPPARLEAVGVTVRFGGLVALNKVDLRIPPGSMVGLVGPNGAGKSTLFAVLSGLLRPNEGRVLMGGGDVTRATPQARARRGLSRTFQRPELFSGLTVREHLVLGDRVRHSGDRIWRDLLTGGGFRRPSKEEDERVDRLLEALHLGGLQHREAAGLSLGAGRLVEVARALAVEPEVLLLDEPSSGLDMRETEELAATLRRVVEERGLSLLLVEHDVDLVLGMCDTVNVLDFGAMIRSGTPEEIRSDPAVRAAYLGEEPAPRDAEAKRDEEDA</sequence>
<evidence type="ECO:0000313" key="5">
    <source>
        <dbReference type="EMBL" id="SEG88508.1"/>
    </source>
</evidence>
<dbReference type="Gene3D" id="3.40.50.300">
    <property type="entry name" value="P-loop containing nucleotide triphosphate hydrolases"/>
    <property type="match status" value="1"/>
</dbReference>
<feature type="domain" description="ABC transporter" evidence="4">
    <location>
        <begin position="14"/>
        <end position="265"/>
    </location>
</feature>
<evidence type="ECO:0000256" key="2">
    <source>
        <dbReference type="ARBA" id="ARBA00022741"/>
    </source>
</evidence>
<dbReference type="SMART" id="SM00382">
    <property type="entry name" value="AAA"/>
    <property type="match status" value="1"/>
</dbReference>
<gene>
    <name evidence="5" type="ORF">SAMN04489712_12218</name>
</gene>
<dbReference type="EMBL" id="FNVO01000022">
    <property type="protein sequence ID" value="SEG88508.1"/>
    <property type="molecule type" value="Genomic_DNA"/>
</dbReference>
<dbReference type="Pfam" id="PF12399">
    <property type="entry name" value="BCA_ABC_TP_C"/>
    <property type="match status" value="1"/>
</dbReference>
<evidence type="ECO:0000259" key="4">
    <source>
        <dbReference type="PROSITE" id="PS50893"/>
    </source>
</evidence>
<evidence type="ECO:0000313" key="6">
    <source>
        <dbReference type="Proteomes" id="UP000236723"/>
    </source>
</evidence>
<accession>A0A1H6DTB7</accession>
<protein>
    <submittedName>
        <fullName evidence="5">Branched-chain amino acid transport system ATP-binding protein</fullName>
    </submittedName>
</protein>
<reference evidence="6" key="1">
    <citation type="submission" date="2016-10" db="EMBL/GenBank/DDBJ databases">
        <authorList>
            <person name="Varghese N."/>
            <person name="Submissions S."/>
        </authorList>
    </citation>
    <scope>NUCLEOTIDE SEQUENCE [LARGE SCALE GENOMIC DNA]</scope>
    <source>
        <strain evidence="6">DSM 43163</strain>
    </source>
</reference>
<dbReference type="RefSeq" id="WP_200827630.1">
    <property type="nucleotide sequence ID" value="NZ_FNVO01000022.1"/>
</dbReference>
<name>A0A1H6DTB7_9ACTN</name>
<dbReference type="PROSITE" id="PS50893">
    <property type="entry name" value="ABC_TRANSPORTER_2"/>
    <property type="match status" value="1"/>
</dbReference>
<dbReference type="InterPro" id="IPR003439">
    <property type="entry name" value="ABC_transporter-like_ATP-bd"/>
</dbReference>
<keyword evidence="3 5" id="KW-0067">ATP-binding</keyword>
<dbReference type="Proteomes" id="UP000236723">
    <property type="component" value="Unassembled WGS sequence"/>
</dbReference>
<dbReference type="GO" id="GO:0005886">
    <property type="term" value="C:plasma membrane"/>
    <property type="evidence" value="ECO:0007669"/>
    <property type="project" value="TreeGrafter"/>
</dbReference>
<organism evidence="5 6">
    <name type="scientific">Thermomonospora echinospora</name>
    <dbReference type="NCBI Taxonomy" id="1992"/>
    <lineage>
        <taxon>Bacteria</taxon>
        <taxon>Bacillati</taxon>
        <taxon>Actinomycetota</taxon>
        <taxon>Actinomycetes</taxon>
        <taxon>Streptosporangiales</taxon>
        <taxon>Thermomonosporaceae</taxon>
        <taxon>Thermomonospora</taxon>
    </lineage>
</organism>
<dbReference type="SUPFAM" id="SSF52540">
    <property type="entry name" value="P-loop containing nucleoside triphosphate hydrolases"/>
    <property type="match status" value="1"/>
</dbReference>
<dbReference type="InterPro" id="IPR003593">
    <property type="entry name" value="AAA+_ATPase"/>
</dbReference>
<dbReference type="InterPro" id="IPR051120">
    <property type="entry name" value="ABC_AA/LPS_Transport"/>
</dbReference>
<dbReference type="GO" id="GO:0016887">
    <property type="term" value="F:ATP hydrolysis activity"/>
    <property type="evidence" value="ECO:0007669"/>
    <property type="project" value="InterPro"/>
</dbReference>
<keyword evidence="2" id="KW-0547">Nucleotide-binding</keyword>
<proteinExistence type="predicted"/>
<dbReference type="AlphaFoldDB" id="A0A1H6DTB7"/>
<evidence type="ECO:0000256" key="3">
    <source>
        <dbReference type="ARBA" id="ARBA00022840"/>
    </source>
</evidence>
<dbReference type="InterPro" id="IPR032823">
    <property type="entry name" value="BCA_ABC_TP_C"/>
</dbReference>
<dbReference type="Pfam" id="PF00005">
    <property type="entry name" value="ABC_tran"/>
    <property type="match status" value="1"/>
</dbReference>
<evidence type="ECO:0000256" key="1">
    <source>
        <dbReference type="ARBA" id="ARBA00022448"/>
    </source>
</evidence>
<dbReference type="GO" id="GO:0005524">
    <property type="term" value="F:ATP binding"/>
    <property type="evidence" value="ECO:0007669"/>
    <property type="project" value="UniProtKB-KW"/>
</dbReference>
<dbReference type="CDD" id="cd03219">
    <property type="entry name" value="ABC_Mj1267_LivG_branched"/>
    <property type="match status" value="1"/>
</dbReference>
<keyword evidence="6" id="KW-1185">Reference proteome</keyword>
<dbReference type="InterPro" id="IPR027417">
    <property type="entry name" value="P-loop_NTPase"/>
</dbReference>